<evidence type="ECO:0000259" key="1">
    <source>
        <dbReference type="Pfam" id="PF14251"/>
    </source>
</evidence>
<protein>
    <recommendedName>
        <fullName evidence="1">DUF4346 domain-containing protein</fullName>
    </recommendedName>
</protein>
<geneLocation type="chloroplast" evidence="2"/>
<dbReference type="AlphaFoldDB" id="A0A1Z1M831"/>
<evidence type="ECO:0000313" key="2">
    <source>
        <dbReference type="EMBL" id="ARW62248.1"/>
    </source>
</evidence>
<sequence length="84" mass="9964">MDDFYCLIKLVKKKIEFYFIKNKSNAGIYNYPICFTGFTVNLLTVLIQSHELINFLSIDHWLYLGQELFKIEVAIFSGQEYIQK</sequence>
<keyword evidence="2" id="KW-0934">Plastid</keyword>
<organism evidence="2">
    <name type="scientific">Caloglossa beccarii</name>
    <dbReference type="NCBI Taxonomy" id="131038"/>
    <lineage>
        <taxon>Eukaryota</taxon>
        <taxon>Rhodophyta</taxon>
        <taxon>Florideophyceae</taxon>
        <taxon>Rhodymeniophycidae</taxon>
        <taxon>Ceramiales</taxon>
        <taxon>Delesseriaceae</taxon>
        <taxon>Caloglossa</taxon>
    </lineage>
</organism>
<dbReference type="Pfam" id="PF14251">
    <property type="entry name" value="PterinBD-DUF4346"/>
    <property type="match status" value="1"/>
</dbReference>
<gene>
    <name evidence="2" type="primary">ConsOrf2</name>
</gene>
<dbReference type="GeneID" id="33355421"/>
<feature type="domain" description="DUF4346" evidence="1">
    <location>
        <begin position="24"/>
        <end position="83"/>
    </location>
</feature>
<dbReference type="EMBL" id="MF101422">
    <property type="protein sequence ID" value="ARW62248.1"/>
    <property type="molecule type" value="Genomic_DNA"/>
</dbReference>
<accession>A0A1Z1M831</accession>
<name>A0A1Z1M831_9FLOR</name>
<dbReference type="RefSeq" id="YP_009393686.1">
    <property type="nucleotide sequence ID" value="NC_035269.1"/>
</dbReference>
<keyword evidence="2" id="KW-0150">Chloroplast</keyword>
<reference evidence="2" key="1">
    <citation type="journal article" date="2017" name="J. Phycol.">
        <title>Analysis of chloroplast genomes and a supermatrix inform reclassification of the Rhodomelaceae (Rhodophyta).</title>
        <authorList>
            <person name="Diaz-Tapia P."/>
            <person name="Maggs C.A."/>
            <person name="West J.A."/>
            <person name="Verbruggen H."/>
        </authorList>
    </citation>
    <scope>NUCLEOTIDE SEQUENCE</scope>
    <source>
        <strain evidence="2">JW4523</strain>
    </source>
</reference>
<dbReference type="InterPro" id="IPR025595">
    <property type="entry name" value="PterinBD-DUF4346"/>
</dbReference>
<proteinExistence type="predicted"/>